<dbReference type="Pfam" id="PF13302">
    <property type="entry name" value="Acetyltransf_3"/>
    <property type="match status" value="1"/>
</dbReference>
<evidence type="ECO:0000313" key="5">
    <source>
        <dbReference type="EMBL" id="MBT0726640.1"/>
    </source>
</evidence>
<dbReference type="PANTHER" id="PTHR43792:SF8">
    <property type="entry name" value="[RIBOSOMAL PROTEIN US5]-ALANINE N-ACETYLTRANSFERASE"/>
    <property type="match status" value="1"/>
</dbReference>
<protein>
    <submittedName>
        <fullName evidence="5">Ribosomal protein S5-alanine N-acetyltransferase</fullName>
    </submittedName>
</protein>
<keyword evidence="6" id="KW-1185">Reference proteome</keyword>
<organism evidence="5 6">
    <name type="scientific">Rosenbergiella australiborealis</name>
    <dbReference type="NCBI Taxonomy" id="1544696"/>
    <lineage>
        <taxon>Bacteria</taxon>
        <taxon>Pseudomonadati</taxon>
        <taxon>Pseudomonadota</taxon>
        <taxon>Gammaproteobacteria</taxon>
        <taxon>Enterobacterales</taxon>
        <taxon>Erwiniaceae</taxon>
        <taxon>Rosenbergiella</taxon>
    </lineage>
</organism>
<dbReference type="NCBIfam" id="NF008072">
    <property type="entry name" value="PRK10809.1"/>
    <property type="match status" value="1"/>
</dbReference>
<dbReference type="InterPro" id="IPR000182">
    <property type="entry name" value="GNAT_dom"/>
</dbReference>
<keyword evidence="5" id="KW-0689">Ribosomal protein</keyword>
<dbReference type="Proteomes" id="UP000786875">
    <property type="component" value="Unassembled WGS sequence"/>
</dbReference>
<keyword evidence="1" id="KW-0808">Transferase</keyword>
<feature type="domain" description="N-acetyltransferase" evidence="4">
    <location>
        <begin position="18"/>
        <end position="183"/>
    </location>
</feature>
<dbReference type="PANTHER" id="PTHR43792">
    <property type="entry name" value="GNAT FAMILY, PUTATIVE (AFU_ORTHOLOGUE AFUA_3G00765)-RELATED-RELATED"/>
    <property type="match status" value="1"/>
</dbReference>
<dbReference type="SUPFAM" id="SSF55729">
    <property type="entry name" value="Acyl-CoA N-acyltransferases (Nat)"/>
    <property type="match status" value="1"/>
</dbReference>
<gene>
    <name evidence="5" type="primary">rimJ</name>
    <name evidence="5" type="ORF">HGT73_04455</name>
</gene>
<dbReference type="EMBL" id="JABBFO010000002">
    <property type="protein sequence ID" value="MBT0726640.1"/>
    <property type="molecule type" value="Genomic_DNA"/>
</dbReference>
<evidence type="ECO:0000313" key="6">
    <source>
        <dbReference type="Proteomes" id="UP000786875"/>
    </source>
</evidence>
<dbReference type="RefSeq" id="WP_214212442.1">
    <property type="nucleotide sequence ID" value="NZ_JABBFO010000002.1"/>
</dbReference>
<keyword evidence="5" id="KW-0687">Ribonucleoprotein</keyword>
<dbReference type="Gene3D" id="3.40.630.30">
    <property type="match status" value="1"/>
</dbReference>
<dbReference type="GO" id="GO:0005840">
    <property type="term" value="C:ribosome"/>
    <property type="evidence" value="ECO:0007669"/>
    <property type="project" value="UniProtKB-KW"/>
</dbReference>
<dbReference type="PROSITE" id="PS51186">
    <property type="entry name" value="GNAT"/>
    <property type="match status" value="1"/>
</dbReference>
<comment type="caution">
    <text evidence="5">The sequence shown here is derived from an EMBL/GenBank/DDBJ whole genome shotgun (WGS) entry which is preliminary data.</text>
</comment>
<accession>A0ABS5T2S6</accession>
<sequence>MFGYRSPSPRISLTSERMRIRTVGERDSWLLTDYYQENRDFLIPWEPLRDESYFHHHGWEARLSLMCLQQKQGEAFYFLMMDKDERQVWGVANFTQLIHGCFQACYLGYSLAATQQGKGLMFEGLSTMIPALQKQQHLHRIMANYMPHNHRSGALLQRLGFEKEGYAKDYLKINGRWEDHVLTALITASKN</sequence>
<reference evidence="5 6" key="1">
    <citation type="submission" date="2020-04" db="EMBL/GenBank/DDBJ databases">
        <title>Genome sequencing of Rosenbergiella species.</title>
        <authorList>
            <person name="Alvarez-Perez S."/>
            <person name="Lievens B."/>
        </authorList>
    </citation>
    <scope>NUCLEOTIDE SEQUENCE [LARGE SCALE GENOMIC DNA]</scope>
    <source>
        <strain evidence="5 6">CdVSA20.1</strain>
    </source>
</reference>
<comment type="similarity">
    <text evidence="3">Belongs to the acetyltransferase family. RimJ subfamily.</text>
</comment>
<evidence type="ECO:0000256" key="1">
    <source>
        <dbReference type="ARBA" id="ARBA00022679"/>
    </source>
</evidence>
<proteinExistence type="inferred from homology"/>
<evidence type="ECO:0000256" key="2">
    <source>
        <dbReference type="ARBA" id="ARBA00023315"/>
    </source>
</evidence>
<dbReference type="InterPro" id="IPR016181">
    <property type="entry name" value="Acyl_CoA_acyltransferase"/>
</dbReference>
<evidence type="ECO:0000256" key="3">
    <source>
        <dbReference type="ARBA" id="ARBA00038502"/>
    </source>
</evidence>
<dbReference type="InterPro" id="IPR051531">
    <property type="entry name" value="N-acetyltransferase"/>
</dbReference>
<keyword evidence="2" id="KW-0012">Acyltransferase</keyword>
<evidence type="ECO:0000259" key="4">
    <source>
        <dbReference type="PROSITE" id="PS51186"/>
    </source>
</evidence>
<name>A0ABS5T2S6_9GAMM</name>